<organism evidence="2 3">
    <name type="scientific">Bacteroides uniformis</name>
    <dbReference type="NCBI Taxonomy" id="820"/>
    <lineage>
        <taxon>Bacteria</taxon>
        <taxon>Pseudomonadati</taxon>
        <taxon>Bacteroidota</taxon>
        <taxon>Bacteroidia</taxon>
        <taxon>Bacteroidales</taxon>
        <taxon>Bacteroidaceae</taxon>
        <taxon>Bacteroides</taxon>
    </lineage>
</organism>
<accession>A0A174LYB3</accession>
<dbReference type="AlphaFoldDB" id="A0A174LYB3"/>
<name>A0A174LYB3_BACUN</name>
<dbReference type="EMBL" id="CZBF01000001">
    <property type="protein sequence ID" value="CUP29172.1"/>
    <property type="molecule type" value="Genomic_DNA"/>
</dbReference>
<dbReference type="RefSeq" id="WP_008782028.1">
    <property type="nucleotide sequence ID" value="NZ_CZBF01000001.1"/>
</dbReference>
<evidence type="ECO:0000313" key="3">
    <source>
        <dbReference type="Proteomes" id="UP000095788"/>
    </source>
</evidence>
<dbReference type="Proteomes" id="UP000095788">
    <property type="component" value="Unassembled WGS sequence"/>
</dbReference>
<evidence type="ECO:0000313" key="2">
    <source>
        <dbReference type="EMBL" id="CUP29172.1"/>
    </source>
</evidence>
<feature type="region of interest" description="Disordered" evidence="1">
    <location>
        <begin position="295"/>
        <end position="319"/>
    </location>
</feature>
<evidence type="ECO:0000256" key="1">
    <source>
        <dbReference type="SAM" id="MobiDB-lite"/>
    </source>
</evidence>
<reference evidence="2 3" key="1">
    <citation type="submission" date="2015-09" db="EMBL/GenBank/DDBJ databases">
        <authorList>
            <consortium name="Pathogen Informatics"/>
        </authorList>
    </citation>
    <scope>NUCLEOTIDE SEQUENCE [LARGE SCALE GENOMIC DNA]</scope>
    <source>
        <strain evidence="2 3">2789STDY5834942</strain>
    </source>
</reference>
<proteinExistence type="predicted"/>
<dbReference type="GO" id="GO:0003677">
    <property type="term" value="F:DNA binding"/>
    <property type="evidence" value="ECO:0007669"/>
    <property type="project" value="InterPro"/>
</dbReference>
<protein>
    <submittedName>
        <fullName evidence="2">Recombinational DNA repair protein (RecE pathway)</fullName>
    </submittedName>
</protein>
<dbReference type="GO" id="GO:0006259">
    <property type="term" value="P:DNA metabolic process"/>
    <property type="evidence" value="ECO:0007669"/>
    <property type="project" value="InterPro"/>
</dbReference>
<gene>
    <name evidence="2" type="ORF">ERS852554_00238</name>
</gene>
<sequence>MSSIIQVKMEELNALPATKIVENEGVQAKFIQMYNAIWGTDKGEQMYHKEVFNFQKLLRDNPDVATSSKMSLYGCFLDIAVNGLTLDQTGHPLCYILSRNCKTGYKNEHGNDIYEKRAYVSVTGYGELTMRMRAGQIKYADNPVVVYEGDHFKASLVNGVKNIEYEAQCPRTSTKVIAAFIRIVRNDNSVDYQWLMQGDIERLKHYSEKANSKWNEQTRRRELGNANALYTSNNGGIDPGFLENKMIKHAFDAYPKVRTGKYTIMATDQEEEEIIDYGIVEDANIAQEDPNIPFGEEKQLTAPEPVSVNVSKADEEEGF</sequence>